<dbReference type="RefSeq" id="WP_377066545.1">
    <property type="nucleotide sequence ID" value="NZ_JBHSJJ010000011.1"/>
</dbReference>
<dbReference type="EMBL" id="JBHSJJ010000011">
    <property type="protein sequence ID" value="MFC4873565.1"/>
    <property type="molecule type" value="Genomic_DNA"/>
</dbReference>
<organism evidence="2 3">
    <name type="scientific">Negadavirga shengliensis</name>
    <dbReference type="NCBI Taxonomy" id="1389218"/>
    <lineage>
        <taxon>Bacteria</taxon>
        <taxon>Pseudomonadati</taxon>
        <taxon>Bacteroidota</taxon>
        <taxon>Cytophagia</taxon>
        <taxon>Cytophagales</taxon>
        <taxon>Cyclobacteriaceae</taxon>
        <taxon>Negadavirga</taxon>
    </lineage>
</organism>
<comment type="caution">
    <text evidence="2">The sequence shown here is derived from an EMBL/GenBank/DDBJ whole genome shotgun (WGS) entry which is preliminary data.</text>
</comment>
<evidence type="ECO:0000313" key="3">
    <source>
        <dbReference type="Proteomes" id="UP001595818"/>
    </source>
</evidence>
<dbReference type="Pfam" id="PF12867">
    <property type="entry name" value="DinB_2"/>
    <property type="match status" value="1"/>
</dbReference>
<evidence type="ECO:0000259" key="1">
    <source>
        <dbReference type="Pfam" id="PF12867"/>
    </source>
</evidence>
<gene>
    <name evidence="2" type="ORF">ACFPFU_17820</name>
</gene>
<keyword evidence="3" id="KW-1185">Reference proteome</keyword>
<keyword evidence="2" id="KW-0808">Transferase</keyword>
<name>A0ABV9T4A8_9BACT</name>
<sequence>MENRTIDKLRFPIGTFEKKEEYSEEEINSMIEVIEEAPDRYKALIEDLAPEDLKKTYRPGAWNVRQLVHHVADIQLLHFLRMKKALTEPGYTEVTLIDVDGWAGTPDGRDEPVADSLIMLQGITKRYVFLLRSLDEDNLKITYFHPVRKYHINQAQAIAMSAWHLQHHLAHIKQAVG</sequence>
<dbReference type="Gene3D" id="1.20.120.450">
    <property type="entry name" value="dinb family like domain"/>
    <property type="match status" value="1"/>
</dbReference>
<dbReference type="NCBIfam" id="NF009807">
    <property type="entry name" value="PRK13291.1"/>
    <property type="match status" value="1"/>
</dbReference>
<feature type="domain" description="DinB-like" evidence="1">
    <location>
        <begin position="35"/>
        <end position="172"/>
    </location>
</feature>
<dbReference type="InterPro" id="IPR024775">
    <property type="entry name" value="DinB-like"/>
</dbReference>
<evidence type="ECO:0000313" key="2">
    <source>
        <dbReference type="EMBL" id="MFC4873565.1"/>
    </source>
</evidence>
<dbReference type="InterPro" id="IPR034660">
    <property type="entry name" value="DinB/YfiT-like"/>
</dbReference>
<accession>A0ABV9T4A8</accession>
<dbReference type="Proteomes" id="UP001595818">
    <property type="component" value="Unassembled WGS sequence"/>
</dbReference>
<reference evidence="3" key="1">
    <citation type="journal article" date="2019" name="Int. J. Syst. Evol. Microbiol.">
        <title>The Global Catalogue of Microorganisms (GCM) 10K type strain sequencing project: providing services to taxonomists for standard genome sequencing and annotation.</title>
        <authorList>
            <consortium name="The Broad Institute Genomics Platform"/>
            <consortium name="The Broad Institute Genome Sequencing Center for Infectious Disease"/>
            <person name="Wu L."/>
            <person name="Ma J."/>
        </authorList>
    </citation>
    <scope>NUCLEOTIDE SEQUENCE [LARGE SCALE GENOMIC DNA]</scope>
    <source>
        <strain evidence="3">CGMCC 4.7466</strain>
    </source>
</reference>
<dbReference type="GO" id="GO:0016740">
    <property type="term" value="F:transferase activity"/>
    <property type="evidence" value="ECO:0007669"/>
    <property type="project" value="UniProtKB-KW"/>
</dbReference>
<proteinExistence type="predicted"/>
<protein>
    <submittedName>
        <fullName evidence="2">YfiT family bacillithiol transferase</fullName>
    </submittedName>
</protein>
<dbReference type="SUPFAM" id="SSF109854">
    <property type="entry name" value="DinB/YfiT-like putative metalloenzymes"/>
    <property type="match status" value="1"/>
</dbReference>